<name>A0A9D1HPP0_9FIRM</name>
<dbReference type="Pfam" id="PF07853">
    <property type="entry name" value="DUF1648"/>
    <property type="match status" value="1"/>
</dbReference>
<reference evidence="3" key="2">
    <citation type="journal article" date="2021" name="PeerJ">
        <title>Extensive microbial diversity within the chicken gut microbiome revealed by metagenomics and culture.</title>
        <authorList>
            <person name="Gilroy R."/>
            <person name="Ravi A."/>
            <person name="Getino M."/>
            <person name="Pursley I."/>
            <person name="Horton D.L."/>
            <person name="Alikhan N.F."/>
            <person name="Baker D."/>
            <person name="Gharbi K."/>
            <person name="Hall N."/>
            <person name="Watson M."/>
            <person name="Adriaenssens E.M."/>
            <person name="Foster-Nyarko E."/>
            <person name="Jarju S."/>
            <person name="Secka A."/>
            <person name="Antonio M."/>
            <person name="Oren A."/>
            <person name="Chaudhuri R.R."/>
            <person name="La Ragione R."/>
            <person name="Hildebrand F."/>
            <person name="Pallen M.J."/>
        </authorList>
    </citation>
    <scope>NUCLEOTIDE SEQUENCE</scope>
    <source>
        <strain evidence="3">CHK195-11698</strain>
    </source>
</reference>
<keyword evidence="1" id="KW-0472">Membrane</keyword>
<protein>
    <submittedName>
        <fullName evidence="3">SdpI family protein</fullName>
    </submittedName>
</protein>
<dbReference type="InterPro" id="IPR025962">
    <property type="entry name" value="SdpI/YhfL"/>
</dbReference>
<feature type="transmembrane region" description="Helical" evidence="1">
    <location>
        <begin position="184"/>
        <end position="207"/>
    </location>
</feature>
<feature type="transmembrane region" description="Helical" evidence="1">
    <location>
        <begin position="44"/>
        <end position="64"/>
    </location>
</feature>
<keyword evidence="1" id="KW-0812">Transmembrane</keyword>
<gene>
    <name evidence="3" type="ORF">IAD15_10240</name>
</gene>
<dbReference type="GO" id="GO:0009636">
    <property type="term" value="P:response to toxic substance"/>
    <property type="evidence" value="ECO:0007669"/>
    <property type="project" value="TreeGrafter"/>
</dbReference>
<keyword evidence="1" id="KW-1133">Transmembrane helix</keyword>
<dbReference type="InterPro" id="IPR026272">
    <property type="entry name" value="SdpI"/>
</dbReference>
<feature type="transmembrane region" description="Helical" evidence="1">
    <location>
        <begin position="161"/>
        <end position="178"/>
    </location>
</feature>
<feature type="domain" description="DUF1648" evidence="2">
    <location>
        <begin position="13"/>
        <end position="53"/>
    </location>
</feature>
<dbReference type="EMBL" id="DVMJ01000089">
    <property type="protein sequence ID" value="HIU14430.1"/>
    <property type="molecule type" value="Genomic_DNA"/>
</dbReference>
<feature type="transmembrane region" description="Helical" evidence="1">
    <location>
        <begin position="113"/>
        <end position="131"/>
    </location>
</feature>
<dbReference type="PIRSF" id="PIRSF038959">
    <property type="entry name" value="SdpI"/>
    <property type="match status" value="1"/>
</dbReference>
<proteinExistence type="predicted"/>
<dbReference type="Proteomes" id="UP000824175">
    <property type="component" value="Unassembled WGS sequence"/>
</dbReference>
<evidence type="ECO:0000313" key="4">
    <source>
        <dbReference type="Proteomes" id="UP000824175"/>
    </source>
</evidence>
<dbReference type="PANTHER" id="PTHR37810:SF5">
    <property type="entry name" value="IMMUNITY PROTEIN SDPI"/>
    <property type="match status" value="1"/>
</dbReference>
<reference evidence="3" key="1">
    <citation type="submission" date="2020-10" db="EMBL/GenBank/DDBJ databases">
        <authorList>
            <person name="Gilroy R."/>
        </authorList>
    </citation>
    <scope>NUCLEOTIDE SEQUENCE</scope>
    <source>
        <strain evidence="3">CHK195-11698</strain>
    </source>
</reference>
<evidence type="ECO:0000313" key="3">
    <source>
        <dbReference type="EMBL" id="HIU14430.1"/>
    </source>
</evidence>
<evidence type="ECO:0000256" key="1">
    <source>
        <dbReference type="SAM" id="Phobius"/>
    </source>
</evidence>
<dbReference type="PANTHER" id="PTHR37810">
    <property type="entry name" value="IMMUNITY PROTEIN SDPI"/>
    <property type="match status" value="1"/>
</dbReference>
<evidence type="ECO:0000259" key="2">
    <source>
        <dbReference type="Pfam" id="PF07853"/>
    </source>
</evidence>
<comment type="caution">
    <text evidence="3">The sequence shown here is derived from an EMBL/GenBank/DDBJ whole genome shotgun (WGS) entry which is preliminary data.</text>
</comment>
<dbReference type="Pfam" id="PF13630">
    <property type="entry name" value="SdpI"/>
    <property type="match status" value="1"/>
</dbReference>
<organism evidence="3 4">
    <name type="scientific">Candidatus Fimiplasma intestinipullorum</name>
    <dbReference type="NCBI Taxonomy" id="2840825"/>
    <lineage>
        <taxon>Bacteria</taxon>
        <taxon>Bacillati</taxon>
        <taxon>Bacillota</taxon>
        <taxon>Clostridia</taxon>
        <taxon>Eubacteriales</taxon>
        <taxon>Candidatus Fimiplasma</taxon>
    </lineage>
</organism>
<sequence length="212" mass="24191">MKVKMPRLILMLALLILLFDSGLYFFISTDIPVHWNYAGKIDQYAPKWVLFGLGMLPLIFYYLIPFLQKIDPHAQKMKSGMKTYLLMRDLVVLLLIAMNLVTIVVIINQKIPAGVLIQVVIGLFMLGLGNYMPRLPRNYFVGFRTPWALSDEHTWYRTQRIGGMAFVASGFLLIAAGLFNQGWLNVICLLGMLGMVFGCCVYSWYIFASHHS</sequence>
<dbReference type="AlphaFoldDB" id="A0A9D1HPP0"/>
<accession>A0A9D1HPP0</accession>
<feature type="transmembrane region" description="Helical" evidence="1">
    <location>
        <begin position="85"/>
        <end position="107"/>
    </location>
</feature>
<dbReference type="InterPro" id="IPR012867">
    <property type="entry name" value="DUF1648"/>
</dbReference>